<feature type="region of interest" description="Disordered" evidence="1">
    <location>
        <begin position="112"/>
        <end position="140"/>
    </location>
</feature>
<evidence type="ECO:0000313" key="4">
    <source>
        <dbReference type="Proteomes" id="UP000256661"/>
    </source>
</evidence>
<accession>A0A3D9SLJ1</accession>
<feature type="region of interest" description="Disordered" evidence="1">
    <location>
        <begin position="57"/>
        <end position="87"/>
    </location>
</feature>
<gene>
    <name evidence="3" type="ORF">DFJ69_2026</name>
</gene>
<keyword evidence="2" id="KW-1133">Transmembrane helix</keyword>
<keyword evidence="2" id="KW-0812">Transmembrane</keyword>
<dbReference type="EMBL" id="QTTT01000001">
    <property type="protein sequence ID" value="REE96587.1"/>
    <property type="molecule type" value="Genomic_DNA"/>
</dbReference>
<dbReference type="AlphaFoldDB" id="A0A3D9SLJ1"/>
<reference evidence="3 4" key="1">
    <citation type="submission" date="2018-08" db="EMBL/GenBank/DDBJ databases">
        <title>Sequencing the genomes of 1000 actinobacteria strains.</title>
        <authorList>
            <person name="Klenk H.-P."/>
        </authorList>
    </citation>
    <scope>NUCLEOTIDE SEQUENCE [LARGE SCALE GENOMIC DNA]</scope>
    <source>
        <strain evidence="3 4">DSM 43927</strain>
    </source>
</reference>
<evidence type="ECO:0008006" key="5">
    <source>
        <dbReference type="Google" id="ProtNLM"/>
    </source>
</evidence>
<protein>
    <recommendedName>
        <fullName evidence="5">PknH-like protein</fullName>
    </recommendedName>
</protein>
<name>A0A3D9SLJ1_9ACTN</name>
<dbReference type="Proteomes" id="UP000256661">
    <property type="component" value="Unassembled WGS sequence"/>
</dbReference>
<feature type="region of interest" description="Disordered" evidence="1">
    <location>
        <begin position="1"/>
        <end position="27"/>
    </location>
</feature>
<keyword evidence="2" id="KW-0472">Membrane</keyword>
<feature type="compositionally biased region" description="Basic and acidic residues" evidence="1">
    <location>
        <begin position="122"/>
        <end position="140"/>
    </location>
</feature>
<dbReference type="RefSeq" id="WP_116022213.1">
    <property type="nucleotide sequence ID" value="NZ_QTTT01000001.1"/>
</dbReference>
<evidence type="ECO:0000256" key="1">
    <source>
        <dbReference type="SAM" id="MobiDB-lite"/>
    </source>
</evidence>
<evidence type="ECO:0000313" key="3">
    <source>
        <dbReference type="EMBL" id="REE96587.1"/>
    </source>
</evidence>
<keyword evidence="4" id="KW-1185">Reference proteome</keyword>
<feature type="transmembrane region" description="Helical" evidence="2">
    <location>
        <begin position="31"/>
        <end position="51"/>
    </location>
</feature>
<comment type="caution">
    <text evidence="3">The sequence shown here is derived from an EMBL/GenBank/DDBJ whole genome shotgun (WGS) entry which is preliminary data.</text>
</comment>
<proteinExistence type="predicted"/>
<feature type="compositionally biased region" description="Low complexity" evidence="1">
    <location>
        <begin position="65"/>
        <end position="77"/>
    </location>
</feature>
<organism evidence="3 4">
    <name type="scientific">Thermomonospora umbrina</name>
    <dbReference type="NCBI Taxonomy" id="111806"/>
    <lineage>
        <taxon>Bacteria</taxon>
        <taxon>Bacillati</taxon>
        <taxon>Actinomycetota</taxon>
        <taxon>Actinomycetes</taxon>
        <taxon>Streptosporangiales</taxon>
        <taxon>Thermomonosporaceae</taxon>
        <taxon>Thermomonospora</taxon>
    </lineage>
</organism>
<feature type="region of interest" description="Disordered" evidence="1">
    <location>
        <begin position="165"/>
        <end position="185"/>
    </location>
</feature>
<dbReference type="OrthoDB" id="9963038at2"/>
<sequence length="269" mass="27903">MNSGHHGPVRHQQWEPLPPPPGPVGSGRRSWPIPVVAVIAALVAVGAVFGVTRLTGGNGEGGRVASPSPTAPAAAPTLAGRTSPQGSITRVVTPCTLVPMPVRRSLVPVPIRPRRMPMSGRPGEDGRSTGCEWRTRRPEASRQRALSAEVALYSRTDARALKAARRTAQGRAGTSGTGTSGETLSWGAVQPLRGVGEEAFAQYTDTRTATARAGTATVWALYRNTLIEVTFGGSDGGTTPVDETTARGGATTAVRAVIDVLARCRSCAG</sequence>
<evidence type="ECO:0000256" key="2">
    <source>
        <dbReference type="SAM" id="Phobius"/>
    </source>
</evidence>